<keyword evidence="2" id="KW-1185">Reference proteome</keyword>
<protein>
    <submittedName>
        <fullName evidence="1">Uncharacterized protein</fullName>
    </submittedName>
</protein>
<evidence type="ECO:0000313" key="2">
    <source>
        <dbReference type="Proteomes" id="UP000554482"/>
    </source>
</evidence>
<dbReference type="EMBL" id="JABWDY010000217">
    <property type="protein sequence ID" value="KAF5208273.1"/>
    <property type="molecule type" value="Genomic_DNA"/>
</dbReference>
<sequence>MDLDIWIGRVFFVARQNMALVRDSFKSGQWCGDVVFASKFKKLYRSARLKEGSVLEHRDGEGGWNLHLRRTLFRESEQRELDNINHEIEGVSNQDDERLSIEFPHKLVWENDIPTNVKVFICLEKCNGRPRRSCPDPAASTRCYGGDETMAKGVVNKAGIVHVETAALRRFLEHVEYAEQNYFSGSGIFSRSNHFKSESYYLGLVSNEARESEGKGEAHILQRG</sequence>
<comment type="caution">
    <text evidence="1">The sequence shown here is derived from an EMBL/GenBank/DDBJ whole genome shotgun (WGS) entry which is preliminary data.</text>
</comment>
<dbReference type="Proteomes" id="UP000554482">
    <property type="component" value="Unassembled WGS sequence"/>
</dbReference>
<reference evidence="1 2" key="1">
    <citation type="submission" date="2020-06" db="EMBL/GenBank/DDBJ databases">
        <title>Transcriptomic and genomic resources for Thalictrum thalictroides and T. hernandezii: Facilitating candidate gene discovery in an emerging model plant lineage.</title>
        <authorList>
            <person name="Arias T."/>
            <person name="Riano-Pachon D.M."/>
            <person name="Di Stilio V.S."/>
        </authorList>
    </citation>
    <scope>NUCLEOTIDE SEQUENCE [LARGE SCALE GENOMIC DNA]</scope>
    <source>
        <strain evidence="2">cv. WT478/WT964</strain>
        <tissue evidence="1">Leaves</tissue>
    </source>
</reference>
<dbReference type="AlphaFoldDB" id="A0A7J6XFH8"/>
<name>A0A7J6XFH8_THATH</name>
<accession>A0A7J6XFH8</accession>
<proteinExistence type="predicted"/>
<evidence type="ECO:0000313" key="1">
    <source>
        <dbReference type="EMBL" id="KAF5208273.1"/>
    </source>
</evidence>
<organism evidence="1 2">
    <name type="scientific">Thalictrum thalictroides</name>
    <name type="common">Rue-anemone</name>
    <name type="synonym">Anemone thalictroides</name>
    <dbReference type="NCBI Taxonomy" id="46969"/>
    <lineage>
        <taxon>Eukaryota</taxon>
        <taxon>Viridiplantae</taxon>
        <taxon>Streptophyta</taxon>
        <taxon>Embryophyta</taxon>
        <taxon>Tracheophyta</taxon>
        <taxon>Spermatophyta</taxon>
        <taxon>Magnoliopsida</taxon>
        <taxon>Ranunculales</taxon>
        <taxon>Ranunculaceae</taxon>
        <taxon>Thalictroideae</taxon>
        <taxon>Thalictrum</taxon>
    </lineage>
</organism>
<gene>
    <name evidence="1" type="ORF">FRX31_002140</name>
</gene>